<comment type="catalytic activity">
    <reaction evidence="1">
        <text>a ribonucleoside 3'-phosphate + H2O = a ribonucleoside + phosphate</text>
        <dbReference type="Rhea" id="RHEA:10144"/>
        <dbReference type="ChEBI" id="CHEBI:13197"/>
        <dbReference type="ChEBI" id="CHEBI:15377"/>
        <dbReference type="ChEBI" id="CHEBI:18254"/>
        <dbReference type="ChEBI" id="CHEBI:43474"/>
        <dbReference type="EC" id="3.1.3.6"/>
    </reaction>
</comment>
<evidence type="ECO:0000313" key="19">
    <source>
        <dbReference type="EMBL" id="KGQ71586.1"/>
    </source>
</evidence>
<dbReference type="RefSeq" id="WP_034612023.1">
    <property type="nucleotide sequence ID" value="NZ_JSUM01000001.1"/>
</dbReference>
<keyword evidence="12" id="KW-0574">Periplasm</keyword>
<evidence type="ECO:0000259" key="17">
    <source>
        <dbReference type="Pfam" id="PF00149"/>
    </source>
</evidence>
<dbReference type="InterPro" id="IPR029052">
    <property type="entry name" value="Metallo-depent_PP-like"/>
</dbReference>
<evidence type="ECO:0000256" key="6">
    <source>
        <dbReference type="ARBA" id="ARBA00012364"/>
    </source>
</evidence>
<keyword evidence="10 16" id="KW-0732">Signal</keyword>
<dbReference type="STRING" id="505317.OA57_00525"/>
<dbReference type="InterPro" id="IPR006146">
    <property type="entry name" value="5'-Nucleotdase_CS"/>
</dbReference>
<comment type="catalytic activity">
    <reaction evidence="2">
        <text>a nucleoside 2',3'-cyclic phosphate + H2O = a nucleoside 3'-phosphate + H(+)</text>
        <dbReference type="Rhea" id="RHEA:19621"/>
        <dbReference type="ChEBI" id="CHEBI:15377"/>
        <dbReference type="ChEBI" id="CHEBI:15378"/>
        <dbReference type="ChEBI" id="CHEBI:66949"/>
        <dbReference type="ChEBI" id="CHEBI:66954"/>
        <dbReference type="EC" id="3.1.4.16"/>
    </reaction>
</comment>
<dbReference type="GO" id="GO:0008254">
    <property type="term" value="F:3'-nucleotidase activity"/>
    <property type="evidence" value="ECO:0007669"/>
    <property type="project" value="UniProtKB-EC"/>
</dbReference>
<evidence type="ECO:0000313" key="20">
    <source>
        <dbReference type="Proteomes" id="UP000030380"/>
    </source>
</evidence>
<evidence type="ECO:0000256" key="15">
    <source>
        <dbReference type="ARBA" id="ARBA00056111"/>
    </source>
</evidence>
<dbReference type="GO" id="GO:0000166">
    <property type="term" value="F:nucleotide binding"/>
    <property type="evidence" value="ECO:0007669"/>
    <property type="project" value="UniProtKB-KW"/>
</dbReference>
<keyword evidence="9" id="KW-0479">Metal-binding</keyword>
<sequence>MPLTNKPLLLGAALVAAFSANAANLDLRIIETTDLHANMLDYDYYKNAPSEKLGLARTADLIEKARQQVKNSVLVDNGDVIQGSPMGDYAAAKGLKAGETHPVFKAMNLLNYEVGTVGNHEFNYGLEFMQNALASANFPYINANVIDIAGGKPYFTPYLIKDYQFIDENGEKQALKIGYIGFVPPQILTWDKKHLDGKLQVADIIETAQAVVPQMKAQGADIIIALAHSGLSAEDYQVGAENTVADLAKVNGIDAIAFGHAHGVFPGPTFAEFDNVDITKGTINDIAAVMPGSWGSHVGIIDLKLNNDSGKWKVAQAHAEARPIFDTESKSAVAVSHRAISDVLAADHQNTLDYVNQPIGKANAQMYSFLALVQDDPTIQIVNQAQQDYVQRFVQGNPELEKLPVISAAAPFKAGGRKNDPNGYTEVEAGELTFRNAADLYLYPNTLAALKINGEQLQEWLECSAGQFRRIDPSKAEKQSLIDWEGFRSYNFDVVDGVNYQIDITQPARYDGDCKLINPDSHRISELTFNGKAVDPTQQFLIATNNYRAFGNKFPATDGSRLAFAAPDENRAILADYIRRISQEQGEVKPKADNNWRFKAIADNKAQIIFETSPSDKAAAFIQQNAQYPMQKIGLDDTGFALYQLDLSK</sequence>
<dbReference type="NCBIfam" id="TIGR01390">
    <property type="entry name" value="CycNucDiestase"/>
    <property type="match status" value="1"/>
</dbReference>
<dbReference type="Gene3D" id="3.90.780.10">
    <property type="entry name" value="5'-Nucleotidase, C-terminal domain"/>
    <property type="match status" value="1"/>
</dbReference>
<keyword evidence="14" id="KW-0511">Multifunctional enzyme</keyword>
<dbReference type="PANTHER" id="PTHR11575:SF6">
    <property type="entry name" value="2',3'-CYCLIC-NUCLEOTIDE 2'-PHOSPHODIESTERASE_3'-NUCLEOTIDASE"/>
    <property type="match status" value="1"/>
</dbReference>
<feature type="domain" description="Calcineurin-like phosphoesterase" evidence="17">
    <location>
        <begin position="27"/>
        <end position="262"/>
    </location>
</feature>
<evidence type="ECO:0000256" key="3">
    <source>
        <dbReference type="ARBA" id="ARBA00001968"/>
    </source>
</evidence>
<feature type="chain" id="PRO_5005108892" description="2',3'-cyclic-nucleotide 2'-phosphodiesterase/3'-nucleotidase" evidence="16">
    <location>
        <begin position="23"/>
        <end position="649"/>
    </location>
</feature>
<protein>
    <recommendedName>
        <fullName evidence="8">2',3'-cyclic-nucleotide 2'-phosphodiesterase/3'-nucleotidase</fullName>
        <ecNumber evidence="7">3.1.3.6</ecNumber>
        <ecNumber evidence="6">3.1.4.16</ecNumber>
    </recommendedName>
</protein>
<dbReference type="InterPro" id="IPR036907">
    <property type="entry name" value="5'-Nucleotdase_C_sf"/>
</dbReference>
<evidence type="ECO:0000256" key="10">
    <source>
        <dbReference type="ARBA" id="ARBA00022729"/>
    </source>
</evidence>
<dbReference type="GO" id="GO:0009166">
    <property type="term" value="P:nucleotide catabolic process"/>
    <property type="evidence" value="ECO:0007669"/>
    <property type="project" value="InterPro"/>
</dbReference>
<evidence type="ECO:0000256" key="1">
    <source>
        <dbReference type="ARBA" id="ARBA00000527"/>
    </source>
</evidence>
<evidence type="ECO:0000256" key="11">
    <source>
        <dbReference type="ARBA" id="ARBA00022741"/>
    </source>
</evidence>
<dbReference type="AlphaFoldDB" id="A0A0A3AQF0"/>
<proteinExistence type="inferred from homology"/>
<evidence type="ECO:0000259" key="18">
    <source>
        <dbReference type="Pfam" id="PF02872"/>
    </source>
</evidence>
<dbReference type="Pfam" id="PF00149">
    <property type="entry name" value="Metallophos"/>
    <property type="match status" value="1"/>
</dbReference>
<keyword evidence="11 16" id="KW-0547">Nucleotide-binding</keyword>
<name>A0A0A3AQF0_9PAST</name>
<evidence type="ECO:0000256" key="12">
    <source>
        <dbReference type="ARBA" id="ARBA00022764"/>
    </source>
</evidence>
<dbReference type="PROSITE" id="PS00786">
    <property type="entry name" value="5_NUCLEOTIDASE_2"/>
    <property type="match status" value="1"/>
</dbReference>
<dbReference type="InterPro" id="IPR008334">
    <property type="entry name" value="5'-Nucleotdase_C"/>
</dbReference>
<keyword evidence="20" id="KW-1185">Reference proteome</keyword>
<dbReference type="EC" id="3.1.3.6" evidence="7"/>
<comment type="cofactor">
    <cofactor evidence="3">
        <name>a divalent metal cation</name>
        <dbReference type="ChEBI" id="CHEBI:60240"/>
    </cofactor>
</comment>
<dbReference type="PROSITE" id="PS00785">
    <property type="entry name" value="5_NUCLEOTIDASE_1"/>
    <property type="match status" value="1"/>
</dbReference>
<feature type="signal peptide" evidence="16">
    <location>
        <begin position="1"/>
        <end position="22"/>
    </location>
</feature>
<reference evidence="19 20" key="1">
    <citation type="submission" date="2014-11" db="EMBL/GenBank/DDBJ databases">
        <title>Draft genome sequence of Chelonobacter oris 1662T, associated with respiratory disease in Hermann's Tortoises.</title>
        <authorList>
            <person name="Kudirkiene E."/>
            <person name="Hansen M.J."/>
            <person name="Bojesen A.M."/>
        </authorList>
    </citation>
    <scope>NUCLEOTIDE SEQUENCE [LARGE SCALE GENOMIC DNA]</scope>
    <source>
        <strain evidence="19 20">1662</strain>
    </source>
</reference>
<feature type="domain" description="5'-Nucleotidase C-terminal" evidence="18">
    <location>
        <begin position="359"/>
        <end position="552"/>
    </location>
</feature>
<dbReference type="SUPFAM" id="SSF56300">
    <property type="entry name" value="Metallo-dependent phosphatases"/>
    <property type="match status" value="1"/>
</dbReference>
<dbReference type="GO" id="GO:0008663">
    <property type="term" value="F:2',3'-cyclic-nucleotide 2'-phosphodiesterase activity"/>
    <property type="evidence" value="ECO:0007669"/>
    <property type="project" value="UniProtKB-EC"/>
</dbReference>
<evidence type="ECO:0000256" key="16">
    <source>
        <dbReference type="RuleBase" id="RU362119"/>
    </source>
</evidence>
<dbReference type="FunFam" id="3.60.21.10:FF:000037">
    <property type="entry name" value="Bifunctional 2',3'-cyclic-nucleotide 2'-phosphodiesterase/3'-nucleotidase"/>
    <property type="match status" value="1"/>
</dbReference>
<dbReference type="InterPro" id="IPR004843">
    <property type="entry name" value="Calcineurin-like_PHP"/>
</dbReference>
<dbReference type="Proteomes" id="UP000030380">
    <property type="component" value="Unassembled WGS sequence"/>
</dbReference>
<evidence type="ECO:0000256" key="2">
    <source>
        <dbReference type="ARBA" id="ARBA00001730"/>
    </source>
</evidence>
<dbReference type="PRINTS" id="PR01607">
    <property type="entry name" value="APYRASEFAMLY"/>
</dbReference>
<organism evidence="19 20">
    <name type="scientific">Chelonobacter oris</name>
    <dbReference type="NCBI Taxonomy" id="505317"/>
    <lineage>
        <taxon>Bacteria</taxon>
        <taxon>Pseudomonadati</taxon>
        <taxon>Pseudomonadota</taxon>
        <taxon>Gammaproteobacteria</taxon>
        <taxon>Pasteurellales</taxon>
        <taxon>Pasteurellaceae</taxon>
        <taxon>Chelonobacter</taxon>
    </lineage>
</organism>
<dbReference type="PANTHER" id="PTHR11575">
    <property type="entry name" value="5'-NUCLEOTIDASE-RELATED"/>
    <property type="match status" value="1"/>
</dbReference>
<comment type="similarity">
    <text evidence="5 16">Belongs to the 5'-nucleotidase family.</text>
</comment>
<comment type="subcellular location">
    <subcellularLocation>
        <location evidence="4">Periplasm</location>
    </subcellularLocation>
</comment>
<evidence type="ECO:0000256" key="5">
    <source>
        <dbReference type="ARBA" id="ARBA00006654"/>
    </source>
</evidence>
<dbReference type="EC" id="3.1.4.16" evidence="6"/>
<dbReference type="EMBL" id="JSUM01000001">
    <property type="protein sequence ID" value="KGQ71586.1"/>
    <property type="molecule type" value="Genomic_DNA"/>
</dbReference>
<dbReference type="Gene3D" id="3.60.21.10">
    <property type="match status" value="1"/>
</dbReference>
<evidence type="ECO:0000256" key="7">
    <source>
        <dbReference type="ARBA" id="ARBA00012642"/>
    </source>
</evidence>
<dbReference type="InterPro" id="IPR006294">
    <property type="entry name" value="Cyc_nuc_PDE_nucleotidase"/>
</dbReference>
<dbReference type="GO" id="GO:0046872">
    <property type="term" value="F:metal ion binding"/>
    <property type="evidence" value="ECO:0007669"/>
    <property type="project" value="UniProtKB-KW"/>
</dbReference>
<evidence type="ECO:0000256" key="9">
    <source>
        <dbReference type="ARBA" id="ARBA00022723"/>
    </source>
</evidence>
<dbReference type="CDD" id="cd07410">
    <property type="entry name" value="MPP_CpdB_N"/>
    <property type="match status" value="1"/>
</dbReference>
<dbReference type="GO" id="GO:0030288">
    <property type="term" value="C:outer membrane-bounded periplasmic space"/>
    <property type="evidence" value="ECO:0007669"/>
    <property type="project" value="TreeGrafter"/>
</dbReference>
<keyword evidence="13 16" id="KW-0378">Hydrolase</keyword>
<dbReference type="InterPro" id="IPR006179">
    <property type="entry name" value="5_nucleotidase/apyrase"/>
</dbReference>
<evidence type="ECO:0000256" key="14">
    <source>
        <dbReference type="ARBA" id="ARBA00023268"/>
    </source>
</evidence>
<dbReference type="Pfam" id="PF02872">
    <property type="entry name" value="5_nucleotid_C"/>
    <property type="match status" value="1"/>
</dbReference>
<evidence type="ECO:0000256" key="13">
    <source>
        <dbReference type="ARBA" id="ARBA00022801"/>
    </source>
</evidence>
<dbReference type="InterPro" id="IPR041827">
    <property type="entry name" value="CpdB_N"/>
</dbReference>
<dbReference type="NCBIfam" id="NF006938">
    <property type="entry name" value="PRK09420.1"/>
    <property type="match status" value="1"/>
</dbReference>
<gene>
    <name evidence="19" type="primary">cpdB</name>
    <name evidence="19" type="ORF">OA57_00525</name>
</gene>
<dbReference type="OrthoDB" id="9803927at2"/>
<dbReference type="FunFam" id="3.90.780.10:FF:000002">
    <property type="entry name" value="Bifunctional 2',3'-cyclic-nucleotide 2'-phosphodiesterase/3'-nucleotidase"/>
    <property type="match status" value="1"/>
</dbReference>
<evidence type="ECO:0000256" key="4">
    <source>
        <dbReference type="ARBA" id="ARBA00004418"/>
    </source>
</evidence>
<evidence type="ECO:0000256" key="8">
    <source>
        <dbReference type="ARBA" id="ARBA00016420"/>
    </source>
</evidence>
<comment type="function">
    <text evidence="15">This bifunctional enzyme catalyzes two consecutive reactions during ribonucleic acid degradation. Converts a 2',3'-cyclic nucleotide to a 3'-nucleotide and then the 3'-nucleotide to the corresponding nucleoside and phosphate.</text>
</comment>
<accession>A0A0A3AQF0</accession>
<dbReference type="SUPFAM" id="SSF55816">
    <property type="entry name" value="5'-nucleotidase (syn. UDP-sugar hydrolase), C-terminal domain"/>
    <property type="match status" value="1"/>
</dbReference>
<comment type="caution">
    <text evidence="19">The sequence shown here is derived from an EMBL/GenBank/DDBJ whole genome shotgun (WGS) entry which is preliminary data.</text>
</comment>